<protein>
    <submittedName>
        <fullName evidence="3">Phosphotransferase family protein</fullName>
    </submittedName>
</protein>
<dbReference type="Proteomes" id="UP001596105">
    <property type="component" value="Unassembled WGS sequence"/>
</dbReference>
<dbReference type="RefSeq" id="WP_209746527.1">
    <property type="nucleotide sequence ID" value="NZ_JBHSMH010000007.1"/>
</dbReference>
<dbReference type="SUPFAM" id="SSF56112">
    <property type="entry name" value="Protein kinase-like (PK-like)"/>
    <property type="match status" value="1"/>
</dbReference>
<reference evidence="4" key="1">
    <citation type="journal article" date="2019" name="Int. J. Syst. Evol. Microbiol.">
        <title>The Global Catalogue of Microorganisms (GCM) 10K type strain sequencing project: providing services to taxonomists for standard genome sequencing and annotation.</title>
        <authorList>
            <consortium name="The Broad Institute Genomics Platform"/>
            <consortium name="The Broad Institute Genome Sequencing Center for Infectious Disease"/>
            <person name="Wu L."/>
            <person name="Ma J."/>
        </authorList>
    </citation>
    <scope>NUCLEOTIDE SEQUENCE [LARGE SCALE GENOMIC DNA]</scope>
    <source>
        <strain evidence="4">CCUG 57113</strain>
    </source>
</reference>
<evidence type="ECO:0000256" key="1">
    <source>
        <dbReference type="SAM" id="Coils"/>
    </source>
</evidence>
<sequence>MEKGALIGKGMSAEVFEWGNHQVLKLYYDWYQPDWVRYEAEIGMAIKEAGVPAPSVYEMLEEGGRRGLLYERIPGSSMFTMMQASPSSILKYAKEMARLHLSIHQCSTAKLPRQKDRLEQAIHEAKDILEEKKEIICNFLRTLPEGNWICHGDFHPDNILMTKNKSIAIDWTNANIGDPLCDVARTSLMFLSPFNPPGTPLVMTIPIRIAKRILNRVYLKEYCRLANIRFESINSWMLPVAAARLREKIPGEQKWLLNLIDNRLKQI</sequence>
<dbReference type="InterPro" id="IPR002575">
    <property type="entry name" value="Aminoglycoside_PTrfase"/>
</dbReference>
<organism evidence="3 4">
    <name type="scientific">Cohnella suwonensis</name>
    <dbReference type="NCBI Taxonomy" id="696072"/>
    <lineage>
        <taxon>Bacteria</taxon>
        <taxon>Bacillati</taxon>
        <taxon>Bacillota</taxon>
        <taxon>Bacilli</taxon>
        <taxon>Bacillales</taxon>
        <taxon>Paenibacillaceae</taxon>
        <taxon>Cohnella</taxon>
    </lineage>
</organism>
<keyword evidence="4" id="KW-1185">Reference proteome</keyword>
<name>A0ABW0LT08_9BACL</name>
<gene>
    <name evidence="3" type="ORF">ACFPPD_05345</name>
</gene>
<dbReference type="EMBL" id="JBHSMH010000007">
    <property type="protein sequence ID" value="MFC5468137.1"/>
    <property type="molecule type" value="Genomic_DNA"/>
</dbReference>
<evidence type="ECO:0000313" key="4">
    <source>
        <dbReference type="Proteomes" id="UP001596105"/>
    </source>
</evidence>
<accession>A0ABW0LT08</accession>
<dbReference type="Gene3D" id="3.90.1200.10">
    <property type="match status" value="1"/>
</dbReference>
<evidence type="ECO:0000259" key="2">
    <source>
        <dbReference type="Pfam" id="PF01636"/>
    </source>
</evidence>
<dbReference type="Pfam" id="PF01636">
    <property type="entry name" value="APH"/>
    <property type="match status" value="1"/>
</dbReference>
<dbReference type="InterPro" id="IPR011009">
    <property type="entry name" value="Kinase-like_dom_sf"/>
</dbReference>
<evidence type="ECO:0000313" key="3">
    <source>
        <dbReference type="EMBL" id="MFC5468137.1"/>
    </source>
</evidence>
<proteinExistence type="predicted"/>
<feature type="domain" description="Aminoglycoside phosphotransferase" evidence="2">
    <location>
        <begin position="7"/>
        <end position="187"/>
    </location>
</feature>
<feature type="coiled-coil region" evidence="1">
    <location>
        <begin position="111"/>
        <end position="138"/>
    </location>
</feature>
<comment type="caution">
    <text evidence="3">The sequence shown here is derived from an EMBL/GenBank/DDBJ whole genome shotgun (WGS) entry which is preliminary data.</text>
</comment>
<keyword evidence="1" id="KW-0175">Coiled coil</keyword>